<dbReference type="GeneID" id="18815405"/>
<feature type="region of interest" description="Disordered" evidence="1">
    <location>
        <begin position="1"/>
        <end position="36"/>
    </location>
</feature>
<evidence type="ECO:0000313" key="2">
    <source>
        <dbReference type="EMBL" id="EGO22639.1"/>
    </source>
</evidence>
<feature type="compositionally biased region" description="Polar residues" evidence="1">
    <location>
        <begin position="104"/>
        <end position="119"/>
    </location>
</feature>
<feature type="region of interest" description="Disordered" evidence="1">
    <location>
        <begin position="98"/>
        <end position="134"/>
    </location>
</feature>
<sequence>MNDEDSNALMDLTNGGGASGDSKGRKRRRPWRERERVGGLSSVYGLRYRLQAPSDALFRPRVDEEEEVEYEEMVKRTVVFGPVGQGRTRNNIHLANHAQIPINPRNTSPDPQPANNPDQESNKQKTKVTDFDDDSSVPSFILDRPSSYALQKLEDIEYVKLCFTKMGDLVALRPISSTRASRNVIQDENLTMAQLSVARTAFLDHAKKLAWPRRHLDSLVRFFSHIENHPLRRTPHGEEALLAYQAQVRREWHD</sequence>
<proteinExistence type="predicted"/>
<protein>
    <submittedName>
        <fullName evidence="2">Uncharacterized protein</fullName>
    </submittedName>
</protein>
<dbReference type="EMBL" id="GL945437">
    <property type="protein sequence ID" value="EGO22639.1"/>
    <property type="molecule type" value="Genomic_DNA"/>
</dbReference>
<gene>
    <name evidence="2" type="ORF">SERLADRAFT_440658</name>
</gene>
<name>F8P3A8_SERL9</name>
<reference evidence="2" key="1">
    <citation type="submission" date="2011-04" db="EMBL/GenBank/DDBJ databases">
        <title>Evolution of plant cell wall degrading machinery underlies the functional diversity of forest fungi.</title>
        <authorList>
            <consortium name="US DOE Joint Genome Institute (JGI-PGF)"/>
            <person name="Eastwood D.C."/>
            <person name="Floudas D."/>
            <person name="Binder M."/>
            <person name="Majcherczyk A."/>
            <person name="Schneider P."/>
            <person name="Aerts A."/>
            <person name="Asiegbu F.O."/>
            <person name="Baker S.E."/>
            <person name="Barry K."/>
            <person name="Bendiksby M."/>
            <person name="Blumentritt M."/>
            <person name="Coutinho P.M."/>
            <person name="Cullen D."/>
            <person name="Cullen D."/>
            <person name="Gathman A."/>
            <person name="Goodell B."/>
            <person name="Henrissat B."/>
            <person name="Ihrmark K."/>
            <person name="Kauserud H."/>
            <person name="Kohler A."/>
            <person name="LaButti K."/>
            <person name="Lapidus A."/>
            <person name="Lavin J.L."/>
            <person name="Lee Y.-H."/>
            <person name="Lindquist E."/>
            <person name="Lilly W."/>
            <person name="Lucas S."/>
            <person name="Morin E."/>
            <person name="Murat C."/>
            <person name="Oguiza J.A."/>
            <person name="Park J."/>
            <person name="Pisabarro A.G."/>
            <person name="Riley R."/>
            <person name="Rosling A."/>
            <person name="Salamov A."/>
            <person name="Schmidt O."/>
            <person name="Schmutz J."/>
            <person name="Skrede I."/>
            <person name="Stenlid J."/>
            <person name="Wiebenga A."/>
            <person name="Xie X."/>
            <person name="Kues U."/>
            <person name="Hibbett D.S."/>
            <person name="Hoffmeister D."/>
            <person name="Hogberg N."/>
            <person name="Martin F."/>
            <person name="Grigoriev I.V."/>
            <person name="Watkinson S.C."/>
        </authorList>
    </citation>
    <scope>NUCLEOTIDE SEQUENCE</scope>
    <source>
        <strain evidence="2">S7.9</strain>
    </source>
</reference>
<feature type="compositionally biased region" description="Basic and acidic residues" evidence="1">
    <location>
        <begin position="120"/>
        <end position="130"/>
    </location>
</feature>
<dbReference type="OrthoDB" id="2688210at2759"/>
<dbReference type="AlphaFoldDB" id="F8P3A8"/>
<dbReference type="Proteomes" id="UP000008064">
    <property type="component" value="Unassembled WGS sequence"/>
</dbReference>
<dbReference type="HOGENOM" id="CLU_1094844_0_0_1"/>
<organism>
    <name type="scientific">Serpula lacrymans var. lacrymans (strain S7.9)</name>
    <name type="common">Dry rot fungus</name>
    <dbReference type="NCBI Taxonomy" id="578457"/>
    <lineage>
        <taxon>Eukaryota</taxon>
        <taxon>Fungi</taxon>
        <taxon>Dikarya</taxon>
        <taxon>Basidiomycota</taxon>
        <taxon>Agaricomycotina</taxon>
        <taxon>Agaricomycetes</taxon>
        <taxon>Agaricomycetidae</taxon>
        <taxon>Boletales</taxon>
        <taxon>Coniophorineae</taxon>
        <taxon>Serpulaceae</taxon>
        <taxon>Serpula</taxon>
    </lineage>
</organism>
<dbReference type="RefSeq" id="XP_007321177.1">
    <property type="nucleotide sequence ID" value="XM_007321115.1"/>
</dbReference>
<accession>F8P3A8</accession>
<evidence type="ECO:0000256" key="1">
    <source>
        <dbReference type="SAM" id="MobiDB-lite"/>
    </source>
</evidence>
<dbReference type="KEGG" id="sla:SERLADRAFT_440658"/>